<dbReference type="EMBL" id="ML986583">
    <property type="protein sequence ID" value="KAF2269129.1"/>
    <property type="molecule type" value="Genomic_DNA"/>
</dbReference>
<evidence type="ECO:0000313" key="2">
    <source>
        <dbReference type="EMBL" id="KAF2269129.1"/>
    </source>
</evidence>
<dbReference type="OrthoDB" id="3945698at2759"/>
<reference evidence="3" key="1">
    <citation type="journal article" date="2020" name="Stud. Mycol.">
        <title>101 Dothideomycetes genomes: A test case for predicting lifestyles and emergence of pathogens.</title>
        <authorList>
            <person name="Haridas S."/>
            <person name="Albert R."/>
            <person name="Binder M."/>
            <person name="Bloem J."/>
            <person name="LaButti K."/>
            <person name="Salamov A."/>
            <person name="Andreopoulos B."/>
            <person name="Baker S."/>
            <person name="Barry K."/>
            <person name="Bills G."/>
            <person name="Bluhm B."/>
            <person name="Cannon C."/>
            <person name="Castanera R."/>
            <person name="Culley D."/>
            <person name="Daum C."/>
            <person name="Ezra D."/>
            <person name="Gonzalez J."/>
            <person name="Henrissat B."/>
            <person name="Kuo A."/>
            <person name="Liang C."/>
            <person name="Lipzen A."/>
            <person name="Lutzoni F."/>
            <person name="Magnuson J."/>
            <person name="Mondo S."/>
            <person name="Nolan M."/>
            <person name="Ohm R."/>
            <person name="Pangilinan J."/>
            <person name="Park H.-J."/>
            <person name="Ramirez L."/>
            <person name="Alfaro M."/>
            <person name="Sun H."/>
            <person name="Tritt A."/>
            <person name="Yoshinaga Y."/>
            <person name="Zwiers L.-H."/>
            <person name="Turgeon B."/>
            <person name="Goodwin S."/>
            <person name="Spatafora J."/>
            <person name="Crous P."/>
            <person name="Grigoriev I."/>
        </authorList>
    </citation>
    <scope>NUCLEOTIDE SEQUENCE [LARGE SCALE GENOMIC DNA]</scope>
    <source>
        <strain evidence="3">CBS 304.66</strain>
    </source>
</reference>
<feature type="compositionally biased region" description="Basic and acidic residues" evidence="1">
    <location>
        <begin position="270"/>
        <end position="279"/>
    </location>
</feature>
<keyword evidence="3" id="KW-1185">Reference proteome</keyword>
<protein>
    <submittedName>
        <fullName evidence="2">Uncharacterized protein</fullName>
    </submittedName>
</protein>
<feature type="compositionally biased region" description="Polar residues" evidence="1">
    <location>
        <begin position="61"/>
        <end position="72"/>
    </location>
</feature>
<evidence type="ECO:0000256" key="1">
    <source>
        <dbReference type="SAM" id="MobiDB-lite"/>
    </source>
</evidence>
<evidence type="ECO:0000313" key="3">
    <source>
        <dbReference type="Proteomes" id="UP000800093"/>
    </source>
</evidence>
<name>A0A9P4N9K2_9PLEO</name>
<organism evidence="2 3">
    <name type="scientific">Lojkania enalia</name>
    <dbReference type="NCBI Taxonomy" id="147567"/>
    <lineage>
        <taxon>Eukaryota</taxon>
        <taxon>Fungi</taxon>
        <taxon>Dikarya</taxon>
        <taxon>Ascomycota</taxon>
        <taxon>Pezizomycotina</taxon>
        <taxon>Dothideomycetes</taxon>
        <taxon>Pleosporomycetidae</taxon>
        <taxon>Pleosporales</taxon>
        <taxon>Pleosporales incertae sedis</taxon>
        <taxon>Lojkania</taxon>
    </lineage>
</organism>
<feature type="region of interest" description="Disordered" evidence="1">
    <location>
        <begin position="60"/>
        <end position="279"/>
    </location>
</feature>
<gene>
    <name evidence="2" type="ORF">CC78DRAFT_612597</name>
</gene>
<feature type="compositionally biased region" description="Gly residues" evidence="1">
    <location>
        <begin position="128"/>
        <end position="144"/>
    </location>
</feature>
<sequence length="279" mass="27603">MNFVQNILWNSVSGFVDAGTRTAGGYAGDALIKAGDMIESSGRSVGNSLERTASGCGAKISGQTYQSSQSLPPTARKAVKRSNSSPASSSAAKSEGPASKAAEGASKKVEGAQKQITGGAKGAVSRVGKGGGGAVGGAQRGIGGAQKAVGGAIGGAQKNFGGTGGSAQKTAGGALPNIPKSLPKPYPNSTPSSVKPAIGSKPNVQKPSPGPNSYPSEKKKAVKLGQPKPFNSPGKENGGNGGGETPKYPGAGNKTPVKPKAYKPLPGMAERGKVEHIQI</sequence>
<feature type="compositionally biased region" description="Polar residues" evidence="1">
    <location>
        <begin position="202"/>
        <end position="215"/>
    </location>
</feature>
<accession>A0A9P4N9K2</accession>
<proteinExistence type="predicted"/>
<dbReference type="AlphaFoldDB" id="A0A9P4N9K2"/>
<feature type="compositionally biased region" description="Low complexity" evidence="1">
    <location>
        <begin position="84"/>
        <end position="103"/>
    </location>
</feature>
<dbReference type="Proteomes" id="UP000800093">
    <property type="component" value="Unassembled WGS sequence"/>
</dbReference>
<comment type="caution">
    <text evidence="2">The sequence shown here is derived from an EMBL/GenBank/DDBJ whole genome shotgun (WGS) entry which is preliminary data.</text>
</comment>